<protein>
    <recommendedName>
        <fullName evidence="7">ATP synthase subunit delta</fullName>
    </recommendedName>
    <alternativeName>
        <fullName evidence="7">ATP synthase F(1) sector subunit delta</fullName>
    </alternativeName>
    <alternativeName>
        <fullName evidence="7">F-type ATPase subunit delta</fullName>
        <shortName evidence="7">F-ATPase subunit delta</shortName>
    </alternativeName>
</protein>
<keyword evidence="2 7" id="KW-0813">Transport</keyword>
<comment type="function">
    <text evidence="7">F(1)F(0) ATP synthase produces ATP from ADP in the presence of a proton or sodium gradient. F-type ATPases consist of two structural domains, F(1) containing the extramembraneous catalytic core and F(0) containing the membrane proton channel, linked together by a central stalk and a peripheral stalk. During catalysis, ATP synthesis in the catalytic domain of F(1) is coupled via a rotary mechanism of the central stalk subunits to proton translocation.</text>
</comment>
<evidence type="ECO:0000256" key="1">
    <source>
        <dbReference type="ARBA" id="ARBA00004370"/>
    </source>
</evidence>
<name>A0ABS2WQ47_9BACT</name>
<comment type="function">
    <text evidence="7">This protein is part of the stalk that links CF(0) to CF(1). It either transmits conformational changes from CF(0) to CF(1) or is implicated in proton conduction.</text>
</comment>
<sequence length="176" mass="19883">MRELVAKKYVNALMQTLGDNELEAFSSALQEMCMAYEVEKFQTIIHSCEVSSKQKEELLLSMISEPQLKLVNLIKLLSMHDRLGILPEIKQGLDYQMSIKNNRFVGSVVGSFELTKSQLENLEASFGKKFGATIHLTSKKSEYPGIKIELEDLGVEVSFSVERLKSQLTEHILKAI</sequence>
<keyword evidence="6 7" id="KW-0066">ATP synthesis</keyword>
<reference evidence="9" key="1">
    <citation type="submission" date="2021-02" db="EMBL/GenBank/DDBJ databases">
        <title>Sulfurospirillum tamanensis sp. nov.</title>
        <authorList>
            <person name="Merkel A.Y."/>
        </authorList>
    </citation>
    <scope>NUCLEOTIDE SEQUENCE [LARGE SCALE GENOMIC DNA]</scope>
    <source>
        <strain evidence="9">T05b</strain>
    </source>
</reference>
<evidence type="ECO:0000256" key="6">
    <source>
        <dbReference type="ARBA" id="ARBA00023310"/>
    </source>
</evidence>
<dbReference type="HAMAP" id="MF_01416">
    <property type="entry name" value="ATP_synth_delta_bact"/>
    <property type="match status" value="1"/>
</dbReference>
<reference evidence="8 9" key="3">
    <citation type="submission" date="2021-02" db="EMBL/GenBank/DDBJ databases">
        <authorList>
            <person name="Merkel A.Y."/>
        </authorList>
    </citation>
    <scope>NUCLEOTIDE SEQUENCE [LARGE SCALE GENOMIC DNA]</scope>
    <source>
        <strain evidence="8 9">T05b</strain>
    </source>
</reference>
<dbReference type="SUPFAM" id="SSF47928">
    <property type="entry name" value="N-terminal domain of the delta subunit of the F1F0-ATP synthase"/>
    <property type="match status" value="1"/>
</dbReference>
<keyword evidence="5 7" id="KW-0472">Membrane</keyword>
<evidence type="ECO:0000256" key="4">
    <source>
        <dbReference type="ARBA" id="ARBA00023065"/>
    </source>
</evidence>
<keyword evidence="7" id="KW-1003">Cell membrane</keyword>
<dbReference type="EMBL" id="JAFHKK010000003">
    <property type="protein sequence ID" value="MBN2963695.1"/>
    <property type="molecule type" value="Genomic_DNA"/>
</dbReference>
<dbReference type="RefSeq" id="WP_205458126.1">
    <property type="nucleotide sequence ID" value="NZ_JAFHKK010000003.1"/>
</dbReference>
<dbReference type="InterPro" id="IPR000711">
    <property type="entry name" value="ATPase_OSCP/dsu"/>
</dbReference>
<organism evidence="8 9">
    <name type="scientific">Sulfurospirillum tamanense</name>
    <dbReference type="NCBI Taxonomy" id="2813362"/>
    <lineage>
        <taxon>Bacteria</taxon>
        <taxon>Pseudomonadati</taxon>
        <taxon>Campylobacterota</taxon>
        <taxon>Epsilonproteobacteria</taxon>
        <taxon>Campylobacterales</taxon>
        <taxon>Sulfurospirillaceae</taxon>
        <taxon>Sulfurospirillum</taxon>
    </lineage>
</organism>
<dbReference type="NCBIfam" id="NF006291">
    <property type="entry name" value="PRK08474.1"/>
    <property type="match status" value="1"/>
</dbReference>
<evidence type="ECO:0000256" key="3">
    <source>
        <dbReference type="ARBA" id="ARBA00022781"/>
    </source>
</evidence>
<dbReference type="InterPro" id="IPR026015">
    <property type="entry name" value="ATP_synth_OSCP/delta_N_sf"/>
</dbReference>
<keyword evidence="7" id="KW-0139">CF(1)</keyword>
<evidence type="ECO:0000256" key="5">
    <source>
        <dbReference type="ARBA" id="ARBA00023136"/>
    </source>
</evidence>
<comment type="similarity">
    <text evidence="7">Belongs to the ATPase delta chain family.</text>
</comment>
<accession>A0ABS2WQ47</accession>
<evidence type="ECO:0000313" key="9">
    <source>
        <dbReference type="Proteomes" id="UP000703590"/>
    </source>
</evidence>
<reference evidence="8 9" key="2">
    <citation type="submission" date="2021-02" db="EMBL/GenBank/DDBJ databases">
        <title>Sulfurospirillum tamanensis sp. nov.</title>
        <authorList>
            <person name="Frolova A."/>
            <person name="Merkel A."/>
            <person name="Slobodkin A."/>
        </authorList>
    </citation>
    <scope>NUCLEOTIDE SEQUENCE [LARGE SCALE GENOMIC DNA]</scope>
    <source>
        <strain evidence="8 9">T05b</strain>
    </source>
</reference>
<gene>
    <name evidence="7" type="primary">atpH</name>
    <name evidence="8" type="ORF">JWV37_02790</name>
</gene>
<comment type="subcellular location">
    <subcellularLocation>
        <location evidence="7">Cell membrane</location>
        <topology evidence="7">Peripheral membrane protein</topology>
    </subcellularLocation>
    <subcellularLocation>
        <location evidence="1">Membrane</location>
    </subcellularLocation>
</comment>
<dbReference type="Pfam" id="PF00213">
    <property type="entry name" value="OSCP"/>
    <property type="match status" value="1"/>
</dbReference>
<evidence type="ECO:0000256" key="2">
    <source>
        <dbReference type="ARBA" id="ARBA00022448"/>
    </source>
</evidence>
<dbReference type="Proteomes" id="UP000703590">
    <property type="component" value="Unassembled WGS sequence"/>
</dbReference>
<comment type="caution">
    <text evidence="8">The sequence shown here is derived from an EMBL/GenBank/DDBJ whole genome shotgun (WGS) entry which is preliminary data.</text>
</comment>
<dbReference type="Gene3D" id="1.10.520.20">
    <property type="entry name" value="N-terminal domain of the delta subunit of the F1F0-ATP synthase"/>
    <property type="match status" value="1"/>
</dbReference>
<evidence type="ECO:0000256" key="7">
    <source>
        <dbReference type="HAMAP-Rule" id="MF_01416"/>
    </source>
</evidence>
<keyword evidence="3 7" id="KW-0375">Hydrogen ion transport</keyword>
<evidence type="ECO:0000313" key="8">
    <source>
        <dbReference type="EMBL" id="MBN2963695.1"/>
    </source>
</evidence>
<keyword evidence="9" id="KW-1185">Reference proteome</keyword>
<proteinExistence type="inferred from homology"/>
<keyword evidence="4 7" id="KW-0406">Ion transport</keyword>